<feature type="transmembrane region" description="Helical" evidence="1">
    <location>
        <begin position="61"/>
        <end position="81"/>
    </location>
</feature>
<evidence type="ECO:0000313" key="3">
    <source>
        <dbReference type="Proteomes" id="UP000609064"/>
    </source>
</evidence>
<dbReference type="EMBL" id="BMKK01000001">
    <property type="protein sequence ID" value="GGD41112.1"/>
    <property type="molecule type" value="Genomic_DNA"/>
</dbReference>
<accession>A0A916YE82</accession>
<evidence type="ECO:0000313" key="2">
    <source>
        <dbReference type="EMBL" id="GGD41112.1"/>
    </source>
</evidence>
<name>A0A916YE82_9BACT</name>
<proteinExistence type="predicted"/>
<reference evidence="2" key="1">
    <citation type="journal article" date="2014" name="Int. J. Syst. Evol. Microbiol.">
        <title>Complete genome sequence of Corynebacterium casei LMG S-19264T (=DSM 44701T), isolated from a smear-ripened cheese.</title>
        <authorList>
            <consortium name="US DOE Joint Genome Institute (JGI-PGF)"/>
            <person name="Walter F."/>
            <person name="Albersmeier A."/>
            <person name="Kalinowski J."/>
            <person name="Ruckert C."/>
        </authorList>
    </citation>
    <scope>NUCLEOTIDE SEQUENCE</scope>
    <source>
        <strain evidence="2">CGMCC 1.15958</strain>
    </source>
</reference>
<gene>
    <name evidence="2" type="ORF">GCM10011514_01490</name>
</gene>
<protein>
    <recommendedName>
        <fullName evidence="4">DoxX family protein</fullName>
    </recommendedName>
</protein>
<feature type="transmembrane region" description="Helical" evidence="1">
    <location>
        <begin position="87"/>
        <end position="106"/>
    </location>
</feature>
<dbReference type="RefSeq" id="WP_188763658.1">
    <property type="nucleotide sequence ID" value="NZ_BMKK01000001.1"/>
</dbReference>
<dbReference type="AlphaFoldDB" id="A0A916YE82"/>
<evidence type="ECO:0000256" key="1">
    <source>
        <dbReference type="SAM" id="Phobius"/>
    </source>
</evidence>
<comment type="caution">
    <text evidence="2">The sequence shown here is derived from an EMBL/GenBank/DDBJ whole genome shotgun (WGS) entry which is preliminary data.</text>
</comment>
<keyword evidence="1" id="KW-0472">Membrane</keyword>
<dbReference type="Proteomes" id="UP000609064">
    <property type="component" value="Unassembled WGS sequence"/>
</dbReference>
<sequence length="158" mass="17775">MASNYKQLNPLSISSNIIWWNRVALFVVFFWFGFLKIIHISPAEGLVTNLHQATIASLMPIEHFLVFLGVVECVIGVLWLIPSLTKVAFGVFILQMFTTFLPLLFLPKDTWQNTLVLTLTGQYIIKNVVLIASALTILRATSKVETNEVIVRKSPSLT</sequence>
<feature type="transmembrane region" description="Helical" evidence="1">
    <location>
        <begin position="20"/>
        <end position="40"/>
    </location>
</feature>
<keyword evidence="1" id="KW-1133">Transmembrane helix</keyword>
<organism evidence="2 3">
    <name type="scientific">Emticicia aquatilis</name>
    <dbReference type="NCBI Taxonomy" id="1537369"/>
    <lineage>
        <taxon>Bacteria</taxon>
        <taxon>Pseudomonadati</taxon>
        <taxon>Bacteroidota</taxon>
        <taxon>Cytophagia</taxon>
        <taxon>Cytophagales</taxon>
        <taxon>Leadbetterellaceae</taxon>
        <taxon>Emticicia</taxon>
    </lineage>
</organism>
<keyword evidence="1" id="KW-0812">Transmembrane</keyword>
<evidence type="ECO:0008006" key="4">
    <source>
        <dbReference type="Google" id="ProtNLM"/>
    </source>
</evidence>
<keyword evidence="3" id="KW-1185">Reference proteome</keyword>
<reference evidence="2" key="2">
    <citation type="submission" date="2020-09" db="EMBL/GenBank/DDBJ databases">
        <authorList>
            <person name="Sun Q."/>
            <person name="Zhou Y."/>
        </authorList>
    </citation>
    <scope>NUCLEOTIDE SEQUENCE</scope>
    <source>
        <strain evidence="2">CGMCC 1.15958</strain>
    </source>
</reference>